<reference evidence="2" key="1">
    <citation type="submission" date="2025-08" db="UniProtKB">
        <authorList>
            <consortium name="RefSeq"/>
        </authorList>
    </citation>
    <scope>IDENTIFICATION</scope>
</reference>
<protein>
    <submittedName>
        <fullName evidence="2">G-type lectin S-receptor-like serine/threonine-protein kinase CES101</fullName>
    </submittedName>
</protein>
<proteinExistence type="predicted"/>
<dbReference type="AlphaFoldDB" id="A0AAJ6T533"/>
<evidence type="ECO:0000313" key="1">
    <source>
        <dbReference type="Proteomes" id="UP000694918"/>
    </source>
</evidence>
<dbReference type="Proteomes" id="UP000694918">
    <property type="component" value="Unplaced"/>
</dbReference>
<dbReference type="GeneID" id="105111273"/>
<organism evidence="1 2">
    <name type="scientific">Populus euphratica</name>
    <name type="common">Euphrates poplar</name>
    <dbReference type="NCBI Taxonomy" id="75702"/>
    <lineage>
        <taxon>Eukaryota</taxon>
        <taxon>Viridiplantae</taxon>
        <taxon>Streptophyta</taxon>
        <taxon>Embryophyta</taxon>
        <taxon>Tracheophyta</taxon>
        <taxon>Spermatophyta</taxon>
        <taxon>Magnoliopsida</taxon>
        <taxon>eudicotyledons</taxon>
        <taxon>Gunneridae</taxon>
        <taxon>Pentapetalae</taxon>
        <taxon>rosids</taxon>
        <taxon>fabids</taxon>
        <taxon>Malpighiales</taxon>
        <taxon>Salicaceae</taxon>
        <taxon>Saliceae</taxon>
        <taxon>Populus</taxon>
    </lineage>
</organism>
<name>A0AAJ6T533_POPEU</name>
<evidence type="ECO:0000313" key="2">
    <source>
        <dbReference type="RefSeq" id="XP_011004887.1"/>
    </source>
</evidence>
<dbReference type="KEGG" id="peu:105111273"/>
<accession>A0AAJ6T533</accession>
<dbReference type="RefSeq" id="XP_011004887.1">
    <property type="nucleotide sequence ID" value="XM_011006585.1"/>
</dbReference>
<keyword evidence="1" id="KW-1185">Reference proteome</keyword>
<gene>
    <name evidence="2" type="primary">LOC105111273</name>
</gene>
<sequence>MKLGINCRTGQSWYLTSCLSNMVPASGAFTFEWEPNGQQLVIKRRGELFWTSGSLRRNDSFENLVWMSGLVYSFLNVSKADEDYFMFTADKDKFSTQEDEMRFSRWILSSNGGIIEEYSEGLFGGLTCNGNSLGRGCLRWNAGPACKRSNSDKYEPLSGYFDYKFLITVDDNASLSISDCMD</sequence>